<dbReference type="EMBL" id="JADGJQ010000060">
    <property type="protein sequence ID" value="KAJ3174787.1"/>
    <property type="molecule type" value="Genomic_DNA"/>
</dbReference>
<keyword evidence="3" id="KW-1185">Reference proteome</keyword>
<comment type="caution">
    <text evidence="2">The sequence shown here is derived from an EMBL/GenBank/DDBJ whole genome shotgun (WGS) entry which is preliminary data.</text>
</comment>
<dbReference type="PANTHER" id="PTHR21580:SF28">
    <property type="entry name" value="BOREALIN N-TERMINAL DOMAIN-CONTAINING PROTEIN-RELATED"/>
    <property type="match status" value="1"/>
</dbReference>
<organism evidence="2 3">
    <name type="scientific">Geranomyces variabilis</name>
    <dbReference type="NCBI Taxonomy" id="109894"/>
    <lineage>
        <taxon>Eukaryota</taxon>
        <taxon>Fungi</taxon>
        <taxon>Fungi incertae sedis</taxon>
        <taxon>Chytridiomycota</taxon>
        <taxon>Chytridiomycota incertae sedis</taxon>
        <taxon>Chytridiomycetes</taxon>
        <taxon>Spizellomycetales</taxon>
        <taxon>Powellomycetaceae</taxon>
        <taxon>Geranomyces</taxon>
    </lineage>
</organism>
<name>A0AAD5TET7_9FUNG</name>
<dbReference type="Pfam" id="PF07004">
    <property type="entry name" value="SHIPPO-rpt"/>
    <property type="match status" value="5"/>
</dbReference>
<sequence length="298" mass="31621">MTEAANPKLPKVSDGRNVVSPQPGDPKEIPIAARLKGPGPAAYTLPSTLGMNAKTLKRAPAYSFGVKIQYERPDPRETPGPNVFFPQTTRVGRSHGPAFSLQGGYKKGPSRAAEGAGEISGELDTPGPGKYNPAYVASREPKAPAYSMGGRRSADKKNENPGPAQYNVAATLGPHPAITMSAAAAFSIKPPRPFKLESNSPGPAAYSSLDPAKIKKSSPAYSLGARWHSPVDSPFGDGEAFEVQTGAGKTLRTVTPGPGQYTPQVKYSKSAMPQFSFRCKHSEYELFVPDTAQGEFIF</sequence>
<dbReference type="InterPro" id="IPR051291">
    <property type="entry name" value="CIMAP"/>
</dbReference>
<dbReference type="AlphaFoldDB" id="A0AAD5TET7"/>
<reference evidence="2" key="1">
    <citation type="submission" date="2020-05" db="EMBL/GenBank/DDBJ databases">
        <title>Phylogenomic resolution of chytrid fungi.</title>
        <authorList>
            <person name="Stajich J.E."/>
            <person name="Amses K."/>
            <person name="Simmons R."/>
            <person name="Seto K."/>
            <person name="Myers J."/>
            <person name="Bonds A."/>
            <person name="Quandt C.A."/>
            <person name="Barry K."/>
            <person name="Liu P."/>
            <person name="Grigoriev I."/>
            <person name="Longcore J.E."/>
            <person name="James T.Y."/>
        </authorList>
    </citation>
    <scope>NUCLEOTIDE SEQUENCE</scope>
    <source>
        <strain evidence="2">JEL0379</strain>
    </source>
</reference>
<evidence type="ECO:0000313" key="3">
    <source>
        <dbReference type="Proteomes" id="UP001212152"/>
    </source>
</evidence>
<proteinExistence type="predicted"/>
<protein>
    <submittedName>
        <fullName evidence="2">Outer dense fiber protein 3-like protein 2</fullName>
    </submittedName>
</protein>
<feature type="region of interest" description="Disordered" evidence="1">
    <location>
        <begin position="1"/>
        <end position="40"/>
    </location>
</feature>
<gene>
    <name evidence="2" type="primary">ODF3L2</name>
    <name evidence="2" type="ORF">HDU87_006903</name>
</gene>
<evidence type="ECO:0000256" key="1">
    <source>
        <dbReference type="SAM" id="MobiDB-lite"/>
    </source>
</evidence>
<feature type="region of interest" description="Disordered" evidence="1">
    <location>
        <begin position="142"/>
        <end position="163"/>
    </location>
</feature>
<dbReference type="InterPro" id="IPR010736">
    <property type="entry name" value="SHIPPO-rpt"/>
</dbReference>
<evidence type="ECO:0000313" key="2">
    <source>
        <dbReference type="EMBL" id="KAJ3174787.1"/>
    </source>
</evidence>
<dbReference type="Proteomes" id="UP001212152">
    <property type="component" value="Unassembled WGS sequence"/>
</dbReference>
<accession>A0AAD5TET7</accession>
<feature type="region of interest" description="Disordered" evidence="1">
    <location>
        <begin position="71"/>
        <end position="128"/>
    </location>
</feature>
<dbReference type="PANTHER" id="PTHR21580">
    <property type="entry name" value="SHIPPO-1-RELATED"/>
    <property type="match status" value="1"/>
</dbReference>